<dbReference type="Gene3D" id="1.10.1040.10">
    <property type="entry name" value="N-(1-d-carboxylethyl)-l-norvaline Dehydrogenase, domain 2"/>
    <property type="match status" value="1"/>
</dbReference>
<evidence type="ECO:0000259" key="3">
    <source>
        <dbReference type="Pfam" id="PF03446"/>
    </source>
</evidence>
<dbReference type="EMBL" id="JAUOTP010000001">
    <property type="protein sequence ID" value="MDO6412825.1"/>
    <property type="molecule type" value="Genomic_DNA"/>
</dbReference>
<gene>
    <name evidence="5" type="ORF">Q4F19_00375</name>
</gene>
<keyword evidence="6" id="KW-1185">Reference proteome</keyword>
<dbReference type="GO" id="GO:0016491">
    <property type="term" value="F:oxidoreductase activity"/>
    <property type="evidence" value="ECO:0007669"/>
    <property type="project" value="UniProtKB-KW"/>
</dbReference>
<dbReference type="SUPFAM" id="SSF48179">
    <property type="entry name" value="6-phosphogluconate dehydrogenase C-terminal domain-like"/>
    <property type="match status" value="1"/>
</dbReference>
<comment type="caution">
    <text evidence="5">The sequence shown here is derived from an EMBL/GenBank/DDBJ whole genome shotgun (WGS) entry which is preliminary data.</text>
</comment>
<evidence type="ECO:0000256" key="2">
    <source>
        <dbReference type="ARBA" id="ARBA00023027"/>
    </source>
</evidence>
<proteinExistence type="predicted"/>
<dbReference type="SUPFAM" id="SSF51735">
    <property type="entry name" value="NAD(P)-binding Rossmann-fold domains"/>
    <property type="match status" value="1"/>
</dbReference>
<evidence type="ECO:0000313" key="6">
    <source>
        <dbReference type="Proteomes" id="UP001169764"/>
    </source>
</evidence>
<accession>A0ABT8Y3E2</accession>
<dbReference type="InterPro" id="IPR029154">
    <property type="entry name" value="HIBADH-like_NADP-bd"/>
</dbReference>
<dbReference type="Gene3D" id="3.40.50.720">
    <property type="entry name" value="NAD(P)-binding Rossmann-like Domain"/>
    <property type="match status" value="1"/>
</dbReference>
<dbReference type="PANTHER" id="PTHR43060:SF15">
    <property type="entry name" value="3-HYDROXYISOBUTYRATE DEHYDROGENASE-LIKE 1, MITOCHONDRIAL-RELATED"/>
    <property type="match status" value="1"/>
</dbReference>
<reference evidence="5" key="1">
    <citation type="submission" date="2023-07" db="EMBL/GenBank/DDBJ databases">
        <authorList>
            <person name="Kim M."/>
        </authorList>
    </citation>
    <scope>NUCLEOTIDE SEQUENCE</scope>
    <source>
        <strain evidence="5">BIUV-7</strain>
    </source>
</reference>
<dbReference type="InterPro" id="IPR015815">
    <property type="entry name" value="HIBADH-related"/>
</dbReference>
<dbReference type="PIRSF" id="PIRSF000103">
    <property type="entry name" value="HIBADH"/>
    <property type="match status" value="1"/>
</dbReference>
<dbReference type="PANTHER" id="PTHR43060">
    <property type="entry name" value="3-HYDROXYISOBUTYRATE DEHYDROGENASE-LIKE 1, MITOCHONDRIAL-RELATED"/>
    <property type="match status" value="1"/>
</dbReference>
<dbReference type="InterPro" id="IPR036291">
    <property type="entry name" value="NAD(P)-bd_dom_sf"/>
</dbReference>
<protein>
    <submittedName>
        <fullName evidence="5">NAD(P)-dependent oxidoreductase</fullName>
        <ecNumber evidence="5">1.1.-.-</ecNumber>
    </submittedName>
</protein>
<dbReference type="Pfam" id="PF03446">
    <property type="entry name" value="NAD_binding_2"/>
    <property type="match status" value="1"/>
</dbReference>
<dbReference type="InterPro" id="IPR013328">
    <property type="entry name" value="6PGD_dom2"/>
</dbReference>
<dbReference type="Proteomes" id="UP001169764">
    <property type="component" value="Unassembled WGS sequence"/>
</dbReference>
<sequence length="290" mass="29334">MTKVAFLGLGTMGAGMAGQLLAKGFDLTVWNRSAEKAASLAAEGASVGATPALAAAGADIVISMLADDSASRAAWLGEEGALAAMAEGGLAIECSTVTAEWVNELAAAGADRSIAVLDAPVTGSKAQAASGGLRFLVGGPVEALDRARGVFDAMGNEILSCGPTGSGALLKLLNNYLCGVEVAALAEVIAFAEQAGLDVGMAIKVIAEGAPGSPIVRTLAQRMTGRDYTPHFFPALMAKDVRYAGEAMAREGMPSALAQAAEARFLAADEQGFGALDIATVIEPLRRAKH</sequence>
<evidence type="ECO:0000259" key="4">
    <source>
        <dbReference type="Pfam" id="PF14833"/>
    </source>
</evidence>
<keyword evidence="2" id="KW-0520">NAD</keyword>
<dbReference type="RefSeq" id="WP_303539159.1">
    <property type="nucleotide sequence ID" value="NZ_JAUOTP010000001.1"/>
</dbReference>
<organism evidence="5 6">
    <name type="scientific">Sphingomonas natans</name>
    <dbReference type="NCBI Taxonomy" id="3063330"/>
    <lineage>
        <taxon>Bacteria</taxon>
        <taxon>Pseudomonadati</taxon>
        <taxon>Pseudomonadota</taxon>
        <taxon>Alphaproteobacteria</taxon>
        <taxon>Sphingomonadales</taxon>
        <taxon>Sphingomonadaceae</taxon>
        <taxon>Sphingomonas</taxon>
    </lineage>
</organism>
<dbReference type="InterPro" id="IPR006115">
    <property type="entry name" value="6PGDH_NADP-bd"/>
</dbReference>
<dbReference type="Pfam" id="PF14833">
    <property type="entry name" value="NAD_binding_11"/>
    <property type="match status" value="1"/>
</dbReference>
<keyword evidence="1 5" id="KW-0560">Oxidoreductase</keyword>
<name>A0ABT8Y3E2_9SPHN</name>
<evidence type="ECO:0000256" key="1">
    <source>
        <dbReference type="ARBA" id="ARBA00023002"/>
    </source>
</evidence>
<feature type="domain" description="6-phosphogluconate dehydrogenase NADP-binding" evidence="3">
    <location>
        <begin position="3"/>
        <end position="161"/>
    </location>
</feature>
<feature type="domain" description="3-hydroxyisobutyrate dehydrogenase-like NAD-binding" evidence="4">
    <location>
        <begin position="165"/>
        <end position="284"/>
    </location>
</feature>
<dbReference type="EC" id="1.1.-.-" evidence="5"/>
<evidence type="ECO:0000313" key="5">
    <source>
        <dbReference type="EMBL" id="MDO6412825.1"/>
    </source>
</evidence>
<dbReference type="InterPro" id="IPR008927">
    <property type="entry name" value="6-PGluconate_DH-like_C_sf"/>
</dbReference>